<evidence type="ECO:0008006" key="6">
    <source>
        <dbReference type="Google" id="ProtNLM"/>
    </source>
</evidence>
<dbReference type="SUPFAM" id="SSF53067">
    <property type="entry name" value="Actin-like ATPase domain"/>
    <property type="match status" value="2"/>
</dbReference>
<gene>
    <name evidence="3" type="ORF">MAPG_06974</name>
</gene>
<dbReference type="EnsemblFungi" id="MAPG_06974T0">
    <property type="protein sequence ID" value="MAPG_06974T0"/>
    <property type="gene ID" value="MAPG_06974"/>
</dbReference>
<dbReference type="STRING" id="644358.A0A0C4E3H5"/>
<reference evidence="4" key="4">
    <citation type="journal article" date="2015" name="G3 (Bethesda)">
        <title>Genome sequences of three phytopathogenic species of the Magnaporthaceae family of fungi.</title>
        <authorList>
            <person name="Okagaki L.H."/>
            <person name="Nunes C.C."/>
            <person name="Sailsbery J."/>
            <person name="Clay B."/>
            <person name="Brown D."/>
            <person name="John T."/>
            <person name="Oh Y."/>
            <person name="Young N."/>
            <person name="Fitzgerald M."/>
            <person name="Haas B.J."/>
            <person name="Zeng Q."/>
            <person name="Young S."/>
            <person name="Adiconis X."/>
            <person name="Fan L."/>
            <person name="Levin J.Z."/>
            <person name="Mitchell T.K."/>
            <person name="Okubara P.A."/>
            <person name="Farman M.L."/>
            <person name="Kohn L.M."/>
            <person name="Birren B."/>
            <person name="Ma L.-J."/>
            <person name="Dean R.A."/>
        </authorList>
    </citation>
    <scope>NUCLEOTIDE SEQUENCE</scope>
    <source>
        <strain evidence="4">ATCC 64411 / 73-15</strain>
    </source>
</reference>
<dbReference type="eggNOG" id="KOG0101">
    <property type="taxonomic scope" value="Eukaryota"/>
</dbReference>
<reference evidence="3" key="3">
    <citation type="submission" date="2011-03" db="EMBL/GenBank/DDBJ databases">
        <title>Annotation of Magnaporthe poae ATCC 64411.</title>
        <authorList>
            <person name="Ma L.-J."/>
            <person name="Dead R."/>
            <person name="Young S.K."/>
            <person name="Zeng Q."/>
            <person name="Gargeya S."/>
            <person name="Fitzgerald M."/>
            <person name="Haas B."/>
            <person name="Abouelleil A."/>
            <person name="Alvarado L."/>
            <person name="Arachchi H.M."/>
            <person name="Berlin A."/>
            <person name="Brown A."/>
            <person name="Chapman S.B."/>
            <person name="Chen Z."/>
            <person name="Dunbar C."/>
            <person name="Freedman E."/>
            <person name="Gearin G."/>
            <person name="Gellesch M."/>
            <person name="Goldberg J."/>
            <person name="Griggs A."/>
            <person name="Gujja S."/>
            <person name="Heiman D."/>
            <person name="Howarth C."/>
            <person name="Larson L."/>
            <person name="Lui A."/>
            <person name="MacDonald P.J.P."/>
            <person name="Mehta T."/>
            <person name="Montmayeur A."/>
            <person name="Murphy C."/>
            <person name="Neiman D."/>
            <person name="Pearson M."/>
            <person name="Priest M."/>
            <person name="Roberts A."/>
            <person name="Saif S."/>
            <person name="Shea T."/>
            <person name="Shenoy N."/>
            <person name="Sisk P."/>
            <person name="Stolte C."/>
            <person name="Sykes S."/>
            <person name="Yandava C."/>
            <person name="Wortman J."/>
            <person name="Nusbaum C."/>
            <person name="Birren B."/>
        </authorList>
    </citation>
    <scope>NUCLEOTIDE SEQUENCE</scope>
    <source>
        <strain evidence="3">ATCC 64411</strain>
    </source>
</reference>
<dbReference type="EMBL" id="ADBL01001674">
    <property type="status" value="NOT_ANNOTATED_CDS"/>
    <property type="molecule type" value="Genomic_DNA"/>
</dbReference>
<keyword evidence="2" id="KW-0067">ATP-binding</keyword>
<dbReference type="EMBL" id="GL876971">
    <property type="protein sequence ID" value="KLU87984.1"/>
    <property type="molecule type" value="Genomic_DNA"/>
</dbReference>
<dbReference type="AlphaFoldDB" id="A0A0C4E3H5"/>
<keyword evidence="5" id="KW-1185">Reference proteome</keyword>
<dbReference type="OrthoDB" id="2963168at2759"/>
<dbReference type="PANTHER" id="PTHR14187:SF82">
    <property type="entry name" value="FAMILY CHAPERONE, PUTATIVE (AFU_ORTHOLOGUE AFUA_7G08575)-RELATED"/>
    <property type="match status" value="1"/>
</dbReference>
<dbReference type="GO" id="GO:0005524">
    <property type="term" value="F:ATP binding"/>
    <property type="evidence" value="ECO:0007669"/>
    <property type="project" value="UniProtKB-KW"/>
</dbReference>
<evidence type="ECO:0000256" key="1">
    <source>
        <dbReference type="ARBA" id="ARBA00022741"/>
    </source>
</evidence>
<sequence length="607" mass="66658">MAQPRLVIGLDFGTTYTGVAYCDKENAPTDQIAVVNEWPGVGAVGNKEKAPSRIAYVPPPAGQTTGGTVVWGDLIKPRIKAPVHACMKLRLDDKQTGSRQLALLMRILTSDMGGLDISDIDEALAGGNGGAPPAYPGKDVVEIVADYLSLVRDTAYQSMRKRYGGVFDGMRKELVVTVPAVWSERAKDQTMKAVAKAEWGVSKTSMITEPEAAAIYTLRGMSESSNKTEMKVGDTFVLCDAGGGTVDLISYKITQVSPAFHVEEAAVGSGDKCGATYVEKEFLNWLEEWIGEERFRKIPAEKTRHGSVMINEFEMNKCQFTGSDNDMAIRLPSEAGICDDDDLQIEDGSLFMNAEQMQKIFDPCVNRVLELVDGQVAAVMKAGHGKPKMVFLVGGFGRNIYLFKKIQEYCTARGMQTRQPAHPWSAVARGAVCRGLETGSSGLVAVRLARKYYGTPVSRVYNPSIHSPADMITDEYTGRKMAKGQMAWLVEKSDRLPEDTPKEITIAVSAHFTLDEERQLGAILAGCSEDIAPTRFADDSVKIICRVRADFSDIPIIRFPRSTNPRTGKEYFEVDFKLQARLSGGEINWRLIFQGEEWGSTTVSYDD</sequence>
<dbReference type="VEuPathDB" id="FungiDB:MAPG_06974"/>
<dbReference type="Proteomes" id="UP000011715">
    <property type="component" value="Unassembled WGS sequence"/>
</dbReference>
<evidence type="ECO:0000313" key="3">
    <source>
        <dbReference type="EMBL" id="KLU87984.1"/>
    </source>
</evidence>
<dbReference type="InterPro" id="IPR013126">
    <property type="entry name" value="Hsp_70_fam"/>
</dbReference>
<reference evidence="4" key="5">
    <citation type="submission" date="2015-06" db="UniProtKB">
        <authorList>
            <consortium name="EnsemblFungi"/>
        </authorList>
    </citation>
    <scope>IDENTIFICATION</scope>
    <source>
        <strain evidence="4">ATCC 64411</strain>
    </source>
</reference>
<dbReference type="Gene3D" id="3.30.420.40">
    <property type="match status" value="2"/>
</dbReference>
<dbReference type="CDD" id="cd10170">
    <property type="entry name" value="ASKHA_NBD_HSP70"/>
    <property type="match status" value="1"/>
</dbReference>
<dbReference type="OMA" id="FVKIAGC"/>
<dbReference type="Gene3D" id="3.90.640.10">
    <property type="entry name" value="Actin, Chain A, domain 4"/>
    <property type="match status" value="1"/>
</dbReference>
<organism evidence="4 5">
    <name type="scientific">Magnaporthiopsis poae (strain ATCC 64411 / 73-15)</name>
    <name type="common">Kentucky bluegrass fungus</name>
    <name type="synonym">Magnaporthe poae</name>
    <dbReference type="NCBI Taxonomy" id="644358"/>
    <lineage>
        <taxon>Eukaryota</taxon>
        <taxon>Fungi</taxon>
        <taxon>Dikarya</taxon>
        <taxon>Ascomycota</taxon>
        <taxon>Pezizomycotina</taxon>
        <taxon>Sordariomycetes</taxon>
        <taxon>Sordariomycetidae</taxon>
        <taxon>Magnaporthales</taxon>
        <taxon>Magnaporthaceae</taxon>
        <taxon>Magnaporthiopsis</taxon>
    </lineage>
</organism>
<dbReference type="InterPro" id="IPR043129">
    <property type="entry name" value="ATPase_NBD"/>
</dbReference>
<dbReference type="PANTHER" id="PTHR14187">
    <property type="entry name" value="ALPHA KINASE/ELONGATION FACTOR 2 KINASE"/>
    <property type="match status" value="1"/>
</dbReference>
<evidence type="ECO:0000313" key="5">
    <source>
        <dbReference type="Proteomes" id="UP000011715"/>
    </source>
</evidence>
<evidence type="ECO:0000313" key="4">
    <source>
        <dbReference type="EnsemblFungi" id="MAPG_06974T0"/>
    </source>
</evidence>
<reference evidence="3" key="1">
    <citation type="submission" date="2010-05" db="EMBL/GenBank/DDBJ databases">
        <title>The Genome Sequence of Magnaporthe poae strain ATCC 64411.</title>
        <authorList>
            <consortium name="The Broad Institute Genome Sequencing Platform"/>
            <consortium name="Broad Institute Genome Sequencing Center for Infectious Disease"/>
            <person name="Ma L.-J."/>
            <person name="Dead R."/>
            <person name="Young S."/>
            <person name="Zeng Q."/>
            <person name="Koehrsen M."/>
            <person name="Alvarado L."/>
            <person name="Berlin A."/>
            <person name="Chapman S.B."/>
            <person name="Chen Z."/>
            <person name="Freedman E."/>
            <person name="Gellesch M."/>
            <person name="Goldberg J."/>
            <person name="Griggs A."/>
            <person name="Gujja S."/>
            <person name="Heilman E.R."/>
            <person name="Heiman D."/>
            <person name="Hepburn T."/>
            <person name="Howarth C."/>
            <person name="Jen D."/>
            <person name="Larson L."/>
            <person name="Mehta T."/>
            <person name="Neiman D."/>
            <person name="Pearson M."/>
            <person name="Roberts A."/>
            <person name="Saif S."/>
            <person name="Shea T."/>
            <person name="Shenoy N."/>
            <person name="Sisk P."/>
            <person name="Stolte C."/>
            <person name="Sykes S."/>
            <person name="Walk T."/>
            <person name="White J."/>
            <person name="Yandava C."/>
            <person name="Haas B."/>
            <person name="Nusbaum C."/>
            <person name="Birren B."/>
        </authorList>
    </citation>
    <scope>NUCLEOTIDE SEQUENCE</scope>
    <source>
        <strain evidence="3">ATCC 64411</strain>
    </source>
</reference>
<keyword evidence="1" id="KW-0547">Nucleotide-binding</keyword>
<dbReference type="GO" id="GO:0140662">
    <property type="term" value="F:ATP-dependent protein folding chaperone"/>
    <property type="evidence" value="ECO:0007669"/>
    <property type="project" value="InterPro"/>
</dbReference>
<accession>A0A0C4E3H5</accession>
<reference evidence="5" key="2">
    <citation type="submission" date="2010-05" db="EMBL/GenBank/DDBJ databases">
        <title>The genome sequence of Magnaporthe poae strain ATCC 64411.</title>
        <authorList>
            <person name="Ma L.-J."/>
            <person name="Dead R."/>
            <person name="Young S."/>
            <person name="Zeng Q."/>
            <person name="Koehrsen M."/>
            <person name="Alvarado L."/>
            <person name="Berlin A."/>
            <person name="Chapman S.B."/>
            <person name="Chen Z."/>
            <person name="Freedman E."/>
            <person name="Gellesch M."/>
            <person name="Goldberg J."/>
            <person name="Griggs A."/>
            <person name="Gujja S."/>
            <person name="Heilman E.R."/>
            <person name="Heiman D."/>
            <person name="Hepburn T."/>
            <person name="Howarth C."/>
            <person name="Jen D."/>
            <person name="Larson L."/>
            <person name="Mehta T."/>
            <person name="Neiman D."/>
            <person name="Pearson M."/>
            <person name="Roberts A."/>
            <person name="Saif S."/>
            <person name="Shea T."/>
            <person name="Shenoy N."/>
            <person name="Sisk P."/>
            <person name="Stolte C."/>
            <person name="Sykes S."/>
            <person name="Walk T."/>
            <person name="White J."/>
            <person name="Yandava C."/>
            <person name="Haas B."/>
            <person name="Nusbaum C."/>
            <person name="Birren B."/>
        </authorList>
    </citation>
    <scope>NUCLEOTIDE SEQUENCE [LARGE SCALE GENOMIC DNA]</scope>
    <source>
        <strain evidence="5">ATCC 64411 / 73-15</strain>
    </source>
</reference>
<protein>
    <recommendedName>
        <fullName evidence="6">Hsp70-like protein</fullName>
    </recommendedName>
</protein>
<proteinExistence type="predicted"/>
<name>A0A0C4E3H5_MAGP6</name>
<evidence type="ECO:0000256" key="2">
    <source>
        <dbReference type="ARBA" id="ARBA00022840"/>
    </source>
</evidence>
<dbReference type="Pfam" id="PF00012">
    <property type="entry name" value="HSP70"/>
    <property type="match status" value="1"/>
</dbReference>